<protein>
    <submittedName>
        <fullName evidence="6">DNA recombination protein RmuC</fullName>
    </submittedName>
</protein>
<evidence type="ECO:0000313" key="7">
    <source>
        <dbReference type="Proteomes" id="UP000515873"/>
    </source>
</evidence>
<comment type="function">
    <text evidence="1">Involved in DNA recombination.</text>
</comment>
<keyword evidence="7" id="KW-1185">Reference proteome</keyword>
<keyword evidence="5" id="KW-0812">Transmembrane</keyword>
<dbReference type="PANTHER" id="PTHR30563:SF0">
    <property type="entry name" value="DNA RECOMBINATION PROTEIN RMUC"/>
    <property type="match status" value="1"/>
</dbReference>
<evidence type="ECO:0000313" key="6">
    <source>
        <dbReference type="EMBL" id="QNK03001.1"/>
    </source>
</evidence>
<gene>
    <name evidence="6" type="primary">rmuC</name>
    <name evidence="6" type="ORF">H8F01_07795</name>
</gene>
<dbReference type="AlphaFoldDB" id="A0A7G8Q893"/>
<accession>A0A7G8Q893</accession>
<evidence type="ECO:0000256" key="5">
    <source>
        <dbReference type="SAM" id="Phobius"/>
    </source>
</evidence>
<keyword evidence="3" id="KW-0175">Coiled coil</keyword>
<dbReference type="InterPro" id="IPR003798">
    <property type="entry name" value="DNA_recombination_RmuC"/>
</dbReference>
<keyword evidence="4" id="KW-0233">DNA recombination</keyword>
<evidence type="ECO:0000256" key="2">
    <source>
        <dbReference type="ARBA" id="ARBA00009840"/>
    </source>
</evidence>
<feature type="transmembrane region" description="Helical" evidence="5">
    <location>
        <begin position="6"/>
        <end position="24"/>
    </location>
</feature>
<dbReference type="KEGG" id="dtl:H8F01_07795"/>
<organism evidence="6 7">
    <name type="scientific">Dyella telluris</name>
    <dbReference type="NCBI Taxonomy" id="2763498"/>
    <lineage>
        <taxon>Bacteria</taxon>
        <taxon>Pseudomonadati</taxon>
        <taxon>Pseudomonadota</taxon>
        <taxon>Gammaproteobacteria</taxon>
        <taxon>Lysobacterales</taxon>
        <taxon>Rhodanobacteraceae</taxon>
        <taxon>Dyella</taxon>
    </lineage>
</organism>
<dbReference type="Pfam" id="PF02646">
    <property type="entry name" value="RmuC"/>
    <property type="match status" value="1"/>
</dbReference>
<name>A0A7G8Q893_9GAMM</name>
<sequence>MSLIEILLIVLVIAVLAVIVLQVMNLQRGREDAGVNARLDALKDDNRHLREALAQEQRAGRAETSQSIGQSLGQFRTLVQEQLGGMSAQQHERIGHFGQRLDVLTERTDTGLQSLAQRLTEDGRRSREELTLTLNRFGEQQQQRLAALTADNEKRLNEVRATLETKLKDIQVDNAAKLEQMRATVDEKLQNTLETRLGQSFALVSERLEQVQRGLGEMQNLATGVGDLKRVLTNVKTRGILGEVQLGALLEQLLTIDQYDSNVVTIPGSNDRVEFAVRMPGAGESAQLYLPIDAKFPVEDYQRLLDAQEAADADAAALAGRALEVRVREEAKRIRSKYVAPPHTTDFAVLFLPTEGLYAEVIRRPGLFETLQRDFHVTVAGPTTLTALLNSLQMGFRTLAIAKRSSEVWTLLGAVKTEFGKFGTVLEKTRKKLTEASNVIDQASVRTRAIERKLRGVETLPGEEAQQLLGDAPAIEDTSDDDVEV</sequence>
<dbReference type="RefSeq" id="WP_187058428.1">
    <property type="nucleotide sequence ID" value="NZ_CP060412.1"/>
</dbReference>
<dbReference type="Proteomes" id="UP000515873">
    <property type="component" value="Chromosome"/>
</dbReference>
<keyword evidence="5" id="KW-1133">Transmembrane helix</keyword>
<evidence type="ECO:0000256" key="1">
    <source>
        <dbReference type="ARBA" id="ARBA00003416"/>
    </source>
</evidence>
<dbReference type="PANTHER" id="PTHR30563">
    <property type="entry name" value="DNA RECOMBINATION PROTEIN RMUC"/>
    <property type="match status" value="1"/>
</dbReference>
<evidence type="ECO:0000256" key="4">
    <source>
        <dbReference type="ARBA" id="ARBA00023172"/>
    </source>
</evidence>
<reference evidence="6 7" key="1">
    <citation type="submission" date="2020-08" db="EMBL/GenBank/DDBJ databases">
        <title>Dyella sp. G9 isolated from forest soil.</title>
        <authorList>
            <person name="Fu J."/>
            <person name="Qiu L."/>
        </authorList>
    </citation>
    <scope>NUCLEOTIDE SEQUENCE [LARGE SCALE GENOMIC DNA]</scope>
    <source>
        <strain evidence="6 7">G9</strain>
    </source>
</reference>
<proteinExistence type="inferred from homology"/>
<dbReference type="EMBL" id="CP060412">
    <property type="protein sequence ID" value="QNK03001.1"/>
    <property type="molecule type" value="Genomic_DNA"/>
</dbReference>
<keyword evidence="5" id="KW-0472">Membrane</keyword>
<evidence type="ECO:0000256" key="3">
    <source>
        <dbReference type="ARBA" id="ARBA00023054"/>
    </source>
</evidence>
<comment type="similarity">
    <text evidence="2">Belongs to the RmuC family.</text>
</comment>
<dbReference type="GO" id="GO:0006310">
    <property type="term" value="P:DNA recombination"/>
    <property type="evidence" value="ECO:0007669"/>
    <property type="project" value="UniProtKB-KW"/>
</dbReference>